<dbReference type="Pfam" id="PF12806">
    <property type="entry name" value="Acyl-CoA_dh_C"/>
    <property type="match status" value="1"/>
</dbReference>
<evidence type="ECO:0000256" key="2">
    <source>
        <dbReference type="ARBA" id="ARBA00009347"/>
    </source>
</evidence>
<evidence type="ECO:0000259" key="9">
    <source>
        <dbReference type="Pfam" id="PF12806"/>
    </source>
</evidence>
<dbReference type="Proteomes" id="UP000249169">
    <property type="component" value="Unassembled WGS sequence"/>
</dbReference>
<feature type="domain" description="Acyl-CoA dehydrogenase/oxidase N-terminal" evidence="8">
    <location>
        <begin position="62"/>
        <end position="179"/>
    </location>
</feature>
<dbReference type="Gene3D" id="1.20.140.10">
    <property type="entry name" value="Butyryl-CoA Dehydrogenase, subunit A, domain 3"/>
    <property type="match status" value="1"/>
</dbReference>
<keyword evidence="5" id="KW-0560">Oxidoreductase</keyword>
<dbReference type="Gene3D" id="2.40.110.10">
    <property type="entry name" value="Butyryl-CoA Dehydrogenase, subunit A, domain 2"/>
    <property type="match status" value="1"/>
</dbReference>
<comment type="cofactor">
    <cofactor evidence="1 5">
        <name>FAD</name>
        <dbReference type="ChEBI" id="CHEBI:57692"/>
    </cofactor>
</comment>
<comment type="similarity">
    <text evidence="2 5">Belongs to the acyl-CoA dehydrogenase family.</text>
</comment>
<dbReference type="SUPFAM" id="SSF56645">
    <property type="entry name" value="Acyl-CoA dehydrogenase NM domain-like"/>
    <property type="match status" value="1"/>
</dbReference>
<evidence type="ECO:0000256" key="3">
    <source>
        <dbReference type="ARBA" id="ARBA00022630"/>
    </source>
</evidence>
<dbReference type="InterPro" id="IPR006091">
    <property type="entry name" value="Acyl-CoA_Oxase/DH_mid-dom"/>
</dbReference>
<proteinExistence type="inferred from homology"/>
<dbReference type="GO" id="GO:0050660">
    <property type="term" value="F:flavin adenine dinucleotide binding"/>
    <property type="evidence" value="ECO:0007669"/>
    <property type="project" value="InterPro"/>
</dbReference>
<dbReference type="Pfam" id="PF02771">
    <property type="entry name" value="Acyl-CoA_dh_N"/>
    <property type="match status" value="1"/>
</dbReference>
<dbReference type="AlphaFoldDB" id="A0A328C568"/>
<dbReference type="InterPro" id="IPR036250">
    <property type="entry name" value="AcylCo_DH-like_C"/>
</dbReference>
<dbReference type="Gene3D" id="1.10.540.10">
    <property type="entry name" value="Acyl-CoA dehydrogenase/oxidase, N-terminal domain"/>
    <property type="match status" value="1"/>
</dbReference>
<dbReference type="InterPro" id="IPR025878">
    <property type="entry name" value="Acyl-CoA_dh-like_C_dom"/>
</dbReference>
<reference evidence="10 11" key="1">
    <citation type="submission" date="2018-05" db="EMBL/GenBank/DDBJ databases">
        <title>Lujinxingia marina gen. nov. sp. nov., a new facultative anaerobic member of the class Deltaproteobacteria, and proposal of Lujinxingaceae fam. nov.</title>
        <authorList>
            <person name="Li C.-M."/>
        </authorList>
    </citation>
    <scope>NUCLEOTIDE SEQUENCE [LARGE SCALE GENOMIC DNA]</scope>
    <source>
        <strain evidence="10 11">B210</strain>
    </source>
</reference>
<name>A0A328C568_9DELT</name>
<dbReference type="EMBL" id="QHKO01000005">
    <property type="protein sequence ID" value="RAL21735.1"/>
    <property type="molecule type" value="Genomic_DNA"/>
</dbReference>
<dbReference type="InterPro" id="IPR009075">
    <property type="entry name" value="AcylCo_DH/oxidase_C"/>
</dbReference>
<evidence type="ECO:0000256" key="5">
    <source>
        <dbReference type="RuleBase" id="RU362125"/>
    </source>
</evidence>
<dbReference type="PANTHER" id="PTHR42803">
    <property type="entry name" value="ACYL-COA DEHYDROGENASE"/>
    <property type="match status" value="1"/>
</dbReference>
<keyword evidence="11" id="KW-1185">Reference proteome</keyword>
<evidence type="ECO:0000313" key="10">
    <source>
        <dbReference type="EMBL" id="RAL21735.1"/>
    </source>
</evidence>
<keyword evidence="3 5" id="KW-0285">Flavoprotein</keyword>
<organism evidence="10 11">
    <name type="scientific">Lujinxingia litoralis</name>
    <dbReference type="NCBI Taxonomy" id="2211119"/>
    <lineage>
        <taxon>Bacteria</taxon>
        <taxon>Deltaproteobacteria</taxon>
        <taxon>Bradymonadales</taxon>
        <taxon>Lujinxingiaceae</taxon>
        <taxon>Lujinxingia</taxon>
    </lineage>
</organism>
<sequence length="639" mass="70210">MSIHSRAGPRRCHFSPAAQGTTTMSEYLFDRRDVEFNLFDVLGVEELTKLSRYQDYSRELFEMVLGEAEKFAVGKLAPANAEADEVGSRLIDGNVVLPDNYTQLFKDFRDGGWFAPVHNPEYGGQGLPQSVGMAAIEAFVGSHPSFMFISGLTVSAGHLIEVHGTERDVELYLEKMYTGQWGGTMCLTEPQAGSALGDLTTTATPVDGEDYYDIVGNKIFISAGDQNLTENIVHLVLARVPGDPEGSRGISLFIVPKIRVNADGSLAEPNDVAITGIEEKMGIHASPTCSISFGDHGECRGWLVGERCRGLQYMFLMMNEARLVTGLQGVAIGNAAYQSALVYAKERSQGPKVTDRSEAPKSVAIIEHPDVRRNLMTMKAYGEALRALLLNTAFMSDFALYSEDEAEKTKAQDMLDLLTPICKAFCSDMGFKMTELAMQVFGGYGYIKEYGVEQKMRDVKIASIYEGTNGIQALDLLGRKMRMKSGGLFLTWLQDTNEFLGSLSEDETFGEMAKQVDAAKNALGEAAFGFTASGKKDPEYPLLHATPYLRMFGLVESARLLLKQATVAQSKLSAIWDEKGVSADDAEARQALIEQNDDARFYENKVKTAQFFIYQILPEARAILKSIQSGDRSALEVAF</sequence>
<dbReference type="InterPro" id="IPR009100">
    <property type="entry name" value="AcylCoA_DH/oxidase_NM_dom_sf"/>
</dbReference>
<dbReference type="InterPro" id="IPR046373">
    <property type="entry name" value="Acyl-CoA_Oxase/DH_mid-dom_sf"/>
</dbReference>
<comment type="caution">
    <text evidence="10">The sequence shown here is derived from an EMBL/GenBank/DDBJ whole genome shotgun (WGS) entry which is preliminary data.</text>
</comment>
<feature type="domain" description="Acetyl-CoA dehydrogenase-like C-terminal" evidence="9">
    <location>
        <begin position="500"/>
        <end position="637"/>
    </location>
</feature>
<evidence type="ECO:0000256" key="1">
    <source>
        <dbReference type="ARBA" id="ARBA00001974"/>
    </source>
</evidence>
<dbReference type="InterPro" id="IPR052166">
    <property type="entry name" value="Diverse_Acyl-CoA_DH"/>
</dbReference>
<evidence type="ECO:0000259" key="8">
    <source>
        <dbReference type="Pfam" id="PF02771"/>
    </source>
</evidence>
<protein>
    <submittedName>
        <fullName evidence="10">Acyl-CoA dehydrogenase</fullName>
    </submittedName>
</protein>
<feature type="domain" description="Acyl-CoA dehydrogenase/oxidase C-terminal" evidence="6">
    <location>
        <begin position="309"/>
        <end position="475"/>
    </location>
</feature>
<evidence type="ECO:0000256" key="4">
    <source>
        <dbReference type="ARBA" id="ARBA00022827"/>
    </source>
</evidence>
<dbReference type="PANTHER" id="PTHR42803:SF3">
    <property type="entry name" value="ACYL-COA DEHYDROGENASE-RELATED"/>
    <property type="match status" value="1"/>
</dbReference>
<dbReference type="SUPFAM" id="SSF47203">
    <property type="entry name" value="Acyl-CoA dehydrogenase C-terminal domain-like"/>
    <property type="match status" value="1"/>
</dbReference>
<evidence type="ECO:0000313" key="11">
    <source>
        <dbReference type="Proteomes" id="UP000249169"/>
    </source>
</evidence>
<dbReference type="GO" id="GO:0016627">
    <property type="term" value="F:oxidoreductase activity, acting on the CH-CH group of donors"/>
    <property type="evidence" value="ECO:0007669"/>
    <property type="project" value="InterPro"/>
</dbReference>
<dbReference type="InterPro" id="IPR037069">
    <property type="entry name" value="AcylCoA_DH/ox_N_sf"/>
</dbReference>
<dbReference type="Pfam" id="PF00441">
    <property type="entry name" value="Acyl-CoA_dh_1"/>
    <property type="match status" value="1"/>
</dbReference>
<dbReference type="InterPro" id="IPR013786">
    <property type="entry name" value="AcylCoA_DH/ox_N"/>
</dbReference>
<evidence type="ECO:0000259" key="7">
    <source>
        <dbReference type="Pfam" id="PF02770"/>
    </source>
</evidence>
<evidence type="ECO:0000259" key="6">
    <source>
        <dbReference type="Pfam" id="PF00441"/>
    </source>
</evidence>
<keyword evidence="4 5" id="KW-0274">FAD</keyword>
<accession>A0A328C568</accession>
<gene>
    <name evidence="10" type="ORF">DL240_12845</name>
</gene>
<feature type="domain" description="Acyl-CoA oxidase/dehydrogenase middle" evidence="7">
    <location>
        <begin position="185"/>
        <end position="295"/>
    </location>
</feature>
<dbReference type="Pfam" id="PF02770">
    <property type="entry name" value="Acyl-CoA_dh_M"/>
    <property type="match status" value="1"/>
</dbReference>